<proteinExistence type="predicted"/>
<protein>
    <submittedName>
        <fullName evidence="2">Uncharacterized protein</fullName>
    </submittedName>
</protein>
<feature type="region of interest" description="Disordered" evidence="1">
    <location>
        <begin position="1"/>
        <end position="25"/>
    </location>
</feature>
<dbReference type="Proteomes" id="UP000254875">
    <property type="component" value="Unassembled WGS sequence"/>
</dbReference>
<organism evidence="2 3">
    <name type="scientific">Paraburkholderia lacunae</name>
    <dbReference type="NCBI Taxonomy" id="2211104"/>
    <lineage>
        <taxon>Bacteria</taxon>
        <taxon>Pseudomonadati</taxon>
        <taxon>Pseudomonadota</taxon>
        <taxon>Betaproteobacteria</taxon>
        <taxon>Burkholderiales</taxon>
        <taxon>Burkholderiaceae</taxon>
        <taxon>Paraburkholderia</taxon>
    </lineage>
</organism>
<reference evidence="3" key="1">
    <citation type="submission" date="2018-05" db="EMBL/GenBank/DDBJ databases">
        <authorList>
            <person name="Feng T."/>
        </authorList>
    </citation>
    <scope>NUCLEOTIDE SEQUENCE [LARGE SCALE GENOMIC DNA]</scope>
    <source>
        <strain evidence="3">S27</strain>
    </source>
</reference>
<evidence type="ECO:0000313" key="2">
    <source>
        <dbReference type="EMBL" id="RDK02979.1"/>
    </source>
</evidence>
<evidence type="ECO:0000256" key="1">
    <source>
        <dbReference type="SAM" id="MobiDB-lite"/>
    </source>
</evidence>
<gene>
    <name evidence="2" type="ORF">DLM46_08695</name>
</gene>
<dbReference type="AlphaFoldDB" id="A0A370NBL2"/>
<comment type="caution">
    <text evidence="2">The sequence shown here is derived from an EMBL/GenBank/DDBJ whole genome shotgun (WGS) entry which is preliminary data.</text>
</comment>
<name>A0A370NBL2_9BURK</name>
<accession>A0A370NBL2</accession>
<evidence type="ECO:0000313" key="3">
    <source>
        <dbReference type="Proteomes" id="UP000254875"/>
    </source>
</evidence>
<keyword evidence="3" id="KW-1185">Reference proteome</keyword>
<sequence length="67" mass="7007">MGGSGVDRTFRDSSDPGRYSTGTDFKMVSGTDGEGLLRGASALLATVVQTRCMSISAVRMDGCNQDL</sequence>
<dbReference type="EMBL" id="QHKS01000005">
    <property type="protein sequence ID" value="RDK02979.1"/>
    <property type="molecule type" value="Genomic_DNA"/>
</dbReference>